<name>A0A8J2TLN7_9BACI</name>
<keyword evidence="2" id="KW-1185">Reference proteome</keyword>
<sequence length="66" mass="8217">MNKENPWKEYAEVIAKHLEKNEKWFQAPEKKFKTFEKNAEKWNSQFLKDMAIIEKWIKKLEKKMEE</sequence>
<reference evidence="1" key="1">
    <citation type="journal article" date="2014" name="Int. J. Syst. Evol. Microbiol.">
        <title>Complete genome sequence of Corynebacterium casei LMG S-19264T (=DSM 44701T), isolated from a smear-ripened cheese.</title>
        <authorList>
            <consortium name="US DOE Joint Genome Institute (JGI-PGF)"/>
            <person name="Walter F."/>
            <person name="Albersmeier A."/>
            <person name="Kalinowski J."/>
            <person name="Ruckert C."/>
        </authorList>
    </citation>
    <scope>NUCLEOTIDE SEQUENCE</scope>
    <source>
        <strain evidence="1">CGMCC 1.12360</strain>
    </source>
</reference>
<gene>
    <name evidence="1" type="ORF">GCM10010978_18450</name>
</gene>
<proteinExistence type="predicted"/>
<accession>A0A8J2TLN7</accession>
<dbReference type="EMBL" id="BMEV01000031">
    <property type="protein sequence ID" value="GFZ77209.1"/>
    <property type="molecule type" value="Genomic_DNA"/>
</dbReference>
<reference evidence="1" key="2">
    <citation type="submission" date="2020-09" db="EMBL/GenBank/DDBJ databases">
        <authorList>
            <person name="Sun Q."/>
            <person name="Zhou Y."/>
        </authorList>
    </citation>
    <scope>NUCLEOTIDE SEQUENCE</scope>
    <source>
        <strain evidence="1">CGMCC 1.12360</strain>
    </source>
</reference>
<evidence type="ECO:0000313" key="1">
    <source>
        <dbReference type="EMBL" id="GFZ77209.1"/>
    </source>
</evidence>
<comment type="caution">
    <text evidence="1">The sequence shown here is derived from an EMBL/GenBank/DDBJ whole genome shotgun (WGS) entry which is preliminary data.</text>
</comment>
<evidence type="ECO:0000313" key="2">
    <source>
        <dbReference type="Proteomes" id="UP000602050"/>
    </source>
</evidence>
<dbReference type="AlphaFoldDB" id="A0A8J2TLN7"/>
<protein>
    <submittedName>
        <fullName evidence="1">Uncharacterized protein</fullName>
    </submittedName>
</protein>
<dbReference type="Proteomes" id="UP000602050">
    <property type="component" value="Unassembled WGS sequence"/>
</dbReference>
<dbReference type="RefSeq" id="WP_188392114.1">
    <property type="nucleotide sequence ID" value="NZ_BMEV01000031.1"/>
</dbReference>
<organism evidence="1 2">
    <name type="scientific">Compostibacillus humi</name>
    <dbReference type="NCBI Taxonomy" id="1245525"/>
    <lineage>
        <taxon>Bacteria</taxon>
        <taxon>Bacillati</taxon>
        <taxon>Bacillota</taxon>
        <taxon>Bacilli</taxon>
        <taxon>Bacillales</taxon>
        <taxon>Bacillaceae</taxon>
        <taxon>Compostibacillus</taxon>
    </lineage>
</organism>